<keyword evidence="1" id="KW-1133">Transmembrane helix</keyword>
<name>A0A2H9TFU7_9FUNG</name>
<dbReference type="Proteomes" id="UP000240830">
    <property type="component" value="Unassembled WGS sequence"/>
</dbReference>
<gene>
    <name evidence="2" type="ORF">PSACC_03563</name>
</gene>
<keyword evidence="1" id="KW-0472">Membrane</keyword>
<accession>A0A2H9TFU7</accession>
<keyword evidence="1" id="KW-0812">Transmembrane</keyword>
<keyword evidence="3" id="KW-1185">Reference proteome</keyword>
<comment type="caution">
    <text evidence="2">The sequence shown here is derived from an EMBL/GenBank/DDBJ whole genome shotgun (WGS) entry which is preliminary data.</text>
</comment>
<evidence type="ECO:0000256" key="1">
    <source>
        <dbReference type="SAM" id="Phobius"/>
    </source>
</evidence>
<dbReference type="EMBL" id="MTSL01000213">
    <property type="protein sequence ID" value="PJF16601.1"/>
    <property type="molecule type" value="Genomic_DNA"/>
</dbReference>
<sequence>MWLMGPAAGLSLSEMWFPIILFFLGITTCITVEFTPETLLQQSTLEQVNCLLTAVSFDNSNNVRTFLGLLECPIHNFKKLYYNHIRESTRLGALKELARDPKMHDLLFQADKLVTCPELACWIFLVLKIEYDGRLLVNSGGDTYAAVGTFMKYPNLLEAVIQEATKKLHEMTSLNWLREYLRVASTEDSLNLLDILEDHMTPQILAIYFESFPGQTAFLDVYLTNTMTDDADKVIRLLIAHAAKYWAYIEFTEEQLEVINNVWTIAVSGDNRAFQGFIEQYLEKTEASGNLFFEVVERLTAASRQLDTRPSWGLLGSLLLMCNSHPYIPQKDCKRLTVDYINEMTPSRTTPLMTRLISTIYPLKYPTPPVAYWSAKMLPPEEARLLWLRSDTLHIAAKGFRANRSISDLAWYLRDFRQFPWNARLKGAPVVKVIRTEAKSAIFHLYRCNIDHRIKATDGGNAYLLVRTLLMALPYAVARGEFLDISVLTSKGTEHSWIRLCDQLSYELEEEKLDPYVKLRDILHHMQVLLLTVLVTTVAGLWVSFTLNNLHRYGSRQTVVALMSIFSLGRRNIDIICQMLASREYDLHTIYDEITESSNRADLLSSLYEDQNLHDLLFNARKLIHNHRLAYLVLLRTPTRYKGNLVSDASTTAINIAQLYGFPLLLKARLIYIAVNAQMGNVETLEWLAEYLAGSSIKEARGVMNLLSPQEMTPHVLQVFLDRLNEDAIFLQTFLHDDDAMVMDLLRRLMVLCVAVRLRNKDLSPQQQLVGMERWKRIRGMRLFYKKKEISGESLYSFAMNQMESDDGKLRERAMDALSYWGLSTRDRSYWGMLTGLMELGEGDVAWFFRTVRRESVAPMTFLSLCRQFITICLEHLPRFKDWPDEYFFYELLPLNVVVQEWMRGGQFTLLQADEMHYSTLIEAEGEILEYSKLPWNGHVGEGRVTTWIGDALIAKLQRILSGSIYTSGSFVTCMALTIPYLIACKKKLDFSRAFQDLSPNATWKQLYHYLDRNFPSKRKLASFIAQMEDLTEYFTFTSVRILIDSSYYYHAIP</sequence>
<proteinExistence type="predicted"/>
<organism evidence="2 3">
    <name type="scientific">Paramicrosporidium saccamoebae</name>
    <dbReference type="NCBI Taxonomy" id="1246581"/>
    <lineage>
        <taxon>Eukaryota</taxon>
        <taxon>Fungi</taxon>
        <taxon>Fungi incertae sedis</taxon>
        <taxon>Cryptomycota</taxon>
        <taxon>Cryptomycota incertae sedis</taxon>
        <taxon>Paramicrosporidium</taxon>
    </lineage>
</organism>
<evidence type="ECO:0000313" key="2">
    <source>
        <dbReference type="EMBL" id="PJF16601.1"/>
    </source>
</evidence>
<feature type="transmembrane region" description="Helical" evidence="1">
    <location>
        <begin position="965"/>
        <end position="984"/>
    </location>
</feature>
<evidence type="ECO:0000313" key="3">
    <source>
        <dbReference type="Proteomes" id="UP000240830"/>
    </source>
</evidence>
<protein>
    <submittedName>
        <fullName evidence="2">Uncharacterized protein</fullName>
    </submittedName>
</protein>
<dbReference type="AlphaFoldDB" id="A0A2H9TFU7"/>
<reference evidence="2 3" key="1">
    <citation type="submission" date="2016-10" db="EMBL/GenBank/DDBJ databases">
        <title>The genome of Paramicrosporidium saccamoebae is the missing link in understanding Cryptomycota and Microsporidia evolution.</title>
        <authorList>
            <person name="Quandt C.A."/>
            <person name="Beaudet D."/>
            <person name="Corsaro D."/>
            <person name="Michel R."/>
            <person name="Corradi N."/>
            <person name="James T."/>
        </authorList>
    </citation>
    <scope>NUCLEOTIDE SEQUENCE [LARGE SCALE GENOMIC DNA]</scope>
    <source>
        <strain evidence="2 3">KSL3</strain>
    </source>
</reference>